<name>J5SP73_TRIAS</name>
<comment type="caution">
    <text evidence="2">The sequence shown here is derived from an EMBL/GenBank/DDBJ whole genome shotgun (WGS) entry which is preliminary data.</text>
</comment>
<protein>
    <recommendedName>
        <fullName evidence="1">Nudix hydrolase domain-containing protein</fullName>
    </recommendedName>
</protein>
<proteinExistence type="predicted"/>
<dbReference type="GO" id="GO:0044715">
    <property type="term" value="F:8-oxo-dGDP phosphatase activity"/>
    <property type="evidence" value="ECO:0007669"/>
    <property type="project" value="TreeGrafter"/>
</dbReference>
<dbReference type="Proteomes" id="UP000002748">
    <property type="component" value="Unassembled WGS sequence"/>
</dbReference>
<evidence type="ECO:0000313" key="3">
    <source>
        <dbReference type="Proteomes" id="UP000002748"/>
    </source>
</evidence>
<dbReference type="InterPro" id="IPR000086">
    <property type="entry name" value="NUDIX_hydrolase_dom"/>
</dbReference>
<dbReference type="GeneID" id="25988228"/>
<feature type="domain" description="Nudix hydrolase" evidence="1">
    <location>
        <begin position="197"/>
        <end position="333"/>
    </location>
</feature>
<dbReference type="AlphaFoldDB" id="J5SP73"/>
<gene>
    <name evidence="2" type="ORF">A1Q1_04716</name>
</gene>
<dbReference type="EMBL" id="ALBS01000280">
    <property type="protein sequence ID" value="EJT46751.1"/>
    <property type="molecule type" value="Genomic_DNA"/>
</dbReference>
<dbReference type="RefSeq" id="XP_014178429.1">
    <property type="nucleotide sequence ID" value="XM_014322954.1"/>
</dbReference>
<accession>J5SP73</accession>
<organism evidence="2 3">
    <name type="scientific">Trichosporon asahii var. asahii (strain ATCC 90039 / CBS 2479 / JCM 2466 / KCTC 7840 / NBRC 103889/ NCYC 2677 / UAMH 7654)</name>
    <name type="common">Yeast</name>
    <dbReference type="NCBI Taxonomy" id="1186058"/>
    <lineage>
        <taxon>Eukaryota</taxon>
        <taxon>Fungi</taxon>
        <taxon>Dikarya</taxon>
        <taxon>Basidiomycota</taxon>
        <taxon>Agaricomycotina</taxon>
        <taxon>Tremellomycetes</taxon>
        <taxon>Trichosporonales</taxon>
        <taxon>Trichosporonaceae</taxon>
        <taxon>Trichosporon</taxon>
    </lineage>
</organism>
<dbReference type="KEGG" id="tasa:A1Q1_04716"/>
<dbReference type="PANTHER" id="PTHR13622:SF8">
    <property type="entry name" value="THIAMIN PYROPHOSPHOKINASE 1"/>
    <property type="match status" value="1"/>
</dbReference>
<reference evidence="2 3" key="1">
    <citation type="journal article" date="2012" name="Eukaryot. Cell">
        <title>Draft genome sequence of CBS 2479, the standard type strain of Trichosporon asahii.</title>
        <authorList>
            <person name="Yang R.Y."/>
            <person name="Li H.T."/>
            <person name="Zhu H."/>
            <person name="Zhou G.P."/>
            <person name="Wang M."/>
            <person name="Wang L."/>
        </authorList>
    </citation>
    <scope>NUCLEOTIDE SEQUENCE [LARGE SCALE GENOMIC DNA]</scope>
    <source>
        <strain evidence="3">ATCC 90039 / CBS 2479 / JCM 2466 / KCTC 7840 / NCYC 2677 / UAMH 7654</strain>
    </source>
</reference>
<dbReference type="PANTHER" id="PTHR13622">
    <property type="entry name" value="THIAMIN PYROPHOSPHOKINASE"/>
    <property type="match status" value="1"/>
</dbReference>
<evidence type="ECO:0000313" key="2">
    <source>
        <dbReference type="EMBL" id="EJT46751.1"/>
    </source>
</evidence>
<dbReference type="CDD" id="cd03676">
    <property type="entry name" value="NUDIX_Tnr3_like"/>
    <property type="match status" value="1"/>
</dbReference>
<dbReference type="InterPro" id="IPR015797">
    <property type="entry name" value="NUDIX_hydrolase-like_dom_sf"/>
</dbReference>
<sequence>MSSPSLLPFVKAADSFPDYISQPSAYPLQHPETGEVYVPFHLCPADYDAKLTPLGLLRPNVVQELRTFEAESKMGAFSFVMDADEVRCVTFTEPVVAQGTESMNQAVATAAWTWRQAGKFKNELDGEYKPEGQEAGDGAGVNVRPFLKFNYYSWTTEVDGVQLTTGWRDELYAIYCDPSSSGFKPADKPWGNAAFACERAACAIFGFATFGVHMTAYEWHGKEMKIWVPRRSPTKATWPSMLDNTVAGGIPFGLTPAETMVKECDEEASLPEEFVTKRLKYLYDLELPSPDSPEYVLPKPHDDEVESFELMSVEQAKQCLANGEFKPNCGLILVDFLVRHGLVTPENERNYIQLGWHMRRRIGVGVPS</sequence>
<dbReference type="SUPFAM" id="SSF55811">
    <property type="entry name" value="Nudix"/>
    <property type="match status" value="1"/>
</dbReference>
<dbReference type="HOGENOM" id="CLU_048013_0_1_1"/>
<dbReference type="VEuPathDB" id="FungiDB:A1Q1_04716"/>
<dbReference type="OrthoDB" id="10261522at2759"/>
<dbReference type="Gene3D" id="3.90.79.10">
    <property type="entry name" value="Nucleoside Triphosphate Pyrophosphohydrolase"/>
    <property type="match status" value="1"/>
</dbReference>
<evidence type="ECO:0000259" key="1">
    <source>
        <dbReference type="PROSITE" id="PS51462"/>
    </source>
</evidence>
<dbReference type="PROSITE" id="PS51462">
    <property type="entry name" value="NUDIX"/>
    <property type="match status" value="1"/>
</dbReference>